<dbReference type="InterPro" id="IPR050378">
    <property type="entry name" value="Metallo-dep_Hydrolases_sf"/>
</dbReference>
<dbReference type="AlphaFoldDB" id="A0A556CQL6"/>
<comment type="caution">
    <text evidence="2">The sequence shown here is derived from an EMBL/GenBank/DDBJ whole genome shotgun (WGS) entry which is preliminary data.</text>
</comment>
<organism evidence="2 3">
    <name type="scientific">Brevibacterium aurantiacum</name>
    <dbReference type="NCBI Taxonomy" id="273384"/>
    <lineage>
        <taxon>Bacteria</taxon>
        <taxon>Bacillati</taxon>
        <taxon>Actinomycetota</taxon>
        <taxon>Actinomycetes</taxon>
        <taxon>Micrococcales</taxon>
        <taxon>Brevibacteriaceae</taxon>
        <taxon>Brevibacterium</taxon>
    </lineage>
</organism>
<name>A0A556CQL6_BREAU</name>
<dbReference type="GO" id="GO:0016812">
    <property type="term" value="F:hydrolase activity, acting on carbon-nitrogen (but not peptide) bonds, in cyclic amides"/>
    <property type="evidence" value="ECO:0007669"/>
    <property type="project" value="TreeGrafter"/>
</dbReference>
<dbReference type="SUPFAM" id="SSF51338">
    <property type="entry name" value="Composite domain of metallo-dependent hydrolases"/>
    <property type="match status" value="1"/>
</dbReference>
<dbReference type="PANTHER" id="PTHR11647:SF1">
    <property type="entry name" value="COLLAPSIN RESPONSE MEDIATOR PROTEIN"/>
    <property type="match status" value="1"/>
</dbReference>
<evidence type="ECO:0000313" key="3">
    <source>
        <dbReference type="Proteomes" id="UP000316406"/>
    </source>
</evidence>
<dbReference type="InterPro" id="IPR032466">
    <property type="entry name" value="Metal_Hydrolase"/>
</dbReference>
<sequence>MLDLLITNARIVDGTGRPGFPGQVGIEAGRITLVEQGLDHEMDDDRHRSVAKSDVESKRARRVLDARGQVLSPGFIDLHSHADFSIMSSPAAETQLAQGVTTALVGNCGSSPFPARSVDAVQQDNAHLDAVLSGEWSDAQGYADEVSSLVPGINLALQVGLSSIRNYVMGPVDEAPNDAQLKEMTEQVARAADAGVFGFSSGLIYAPGSYARPAEVEALVTESAKRGLLYSTHMRNESNMLLEAVGEAIETADRAGAKLEVSHLKSMGPENYGLTVEALRLIEKARQRGLDIKADVYPYTASSTRLTSRLPGYALDGGKKALLERLVDPQQRLSIGRDMASRFGRDIDPEGVVIASLGEPGSTGAEYYWTIGKSLAEIGRQEGCSAEEAAMRVLVAHDASVGIVNHAMSPDDVASVLAHPLVSVASDGWTMSATGTGKPHPRSFGTFAHVLGKYVREDGLISLEEAVRKMTSQPAERLDFTDRGIVEVGRIADIVIFDPDTIRQNATYDDPWQLATGVSTVLIHGNAAVEDGSIDNRRFGRVLRKG</sequence>
<protein>
    <submittedName>
        <fullName evidence="2">D-aminoacylase</fullName>
    </submittedName>
</protein>
<dbReference type="EMBL" id="VLTK01000001">
    <property type="protein sequence ID" value="TSI19596.1"/>
    <property type="molecule type" value="Genomic_DNA"/>
</dbReference>
<keyword evidence="3" id="KW-1185">Reference proteome</keyword>
<evidence type="ECO:0000259" key="1">
    <source>
        <dbReference type="Pfam" id="PF07969"/>
    </source>
</evidence>
<accession>A0A556CQL6</accession>
<dbReference type="RefSeq" id="WP_143920641.1">
    <property type="nucleotide sequence ID" value="NZ_VLTK01000001.1"/>
</dbReference>
<dbReference type="CDD" id="cd01297">
    <property type="entry name" value="D-aminoacylase"/>
    <property type="match status" value="1"/>
</dbReference>
<feature type="domain" description="Amidohydrolase 3" evidence="1">
    <location>
        <begin position="411"/>
        <end position="526"/>
    </location>
</feature>
<dbReference type="Proteomes" id="UP000316406">
    <property type="component" value="Unassembled WGS sequence"/>
</dbReference>
<dbReference type="InterPro" id="IPR011059">
    <property type="entry name" value="Metal-dep_hydrolase_composite"/>
</dbReference>
<proteinExistence type="predicted"/>
<dbReference type="Pfam" id="PF07969">
    <property type="entry name" value="Amidohydro_3"/>
    <property type="match status" value="2"/>
</dbReference>
<gene>
    <name evidence="2" type="ORF">FO013_01150</name>
</gene>
<evidence type="ECO:0000313" key="2">
    <source>
        <dbReference type="EMBL" id="TSI19596.1"/>
    </source>
</evidence>
<dbReference type="Gene3D" id="3.20.20.140">
    <property type="entry name" value="Metal-dependent hydrolases"/>
    <property type="match status" value="2"/>
</dbReference>
<dbReference type="SUPFAM" id="SSF51556">
    <property type="entry name" value="Metallo-dependent hydrolases"/>
    <property type="match status" value="1"/>
</dbReference>
<dbReference type="OrthoDB" id="9763537at2"/>
<dbReference type="GO" id="GO:0005829">
    <property type="term" value="C:cytosol"/>
    <property type="evidence" value="ECO:0007669"/>
    <property type="project" value="TreeGrafter"/>
</dbReference>
<dbReference type="PANTHER" id="PTHR11647">
    <property type="entry name" value="HYDRANTOINASE/DIHYDROPYRIMIDINASE FAMILY MEMBER"/>
    <property type="match status" value="1"/>
</dbReference>
<dbReference type="InterPro" id="IPR013108">
    <property type="entry name" value="Amidohydro_3"/>
</dbReference>
<reference evidence="2 3" key="1">
    <citation type="submission" date="2019-07" db="EMBL/GenBank/DDBJ databases">
        <title>Draft genome sequence of Brevibacterium aurantiacum XU54 isolated from Xinjiang China.</title>
        <authorList>
            <person name="Xu X."/>
        </authorList>
    </citation>
    <scope>NUCLEOTIDE SEQUENCE [LARGE SCALE GENOMIC DNA]</scope>
    <source>
        <strain evidence="2 3">XU54</strain>
    </source>
</reference>
<feature type="domain" description="Amidohydrolase 3" evidence="1">
    <location>
        <begin position="62"/>
        <end position="284"/>
    </location>
</feature>